<gene>
    <name evidence="5" type="ORF">Tci_910336</name>
</gene>
<evidence type="ECO:0000256" key="4">
    <source>
        <dbReference type="ARBA" id="ARBA00023212"/>
    </source>
</evidence>
<feature type="non-terminal residue" evidence="5">
    <location>
        <position position="1"/>
    </location>
</feature>
<protein>
    <submittedName>
        <fullName evidence="5">65-kDa microtubule-associated protein 3-like</fullName>
    </submittedName>
</protein>
<keyword evidence="4" id="KW-0206">Cytoskeleton</keyword>
<comment type="similarity">
    <text evidence="2">Belongs to the MAP65/ASE1 family.</text>
</comment>
<dbReference type="Pfam" id="PF03999">
    <property type="entry name" value="MAP65_ASE1"/>
    <property type="match status" value="1"/>
</dbReference>
<evidence type="ECO:0000313" key="5">
    <source>
        <dbReference type="EMBL" id="GFD38367.1"/>
    </source>
</evidence>
<feature type="non-terminal residue" evidence="5">
    <location>
        <position position="41"/>
    </location>
</feature>
<proteinExistence type="inferred from homology"/>
<keyword evidence="4" id="KW-0963">Cytoplasm</keyword>
<evidence type="ECO:0000256" key="1">
    <source>
        <dbReference type="ARBA" id="ARBA00004245"/>
    </source>
</evidence>
<comment type="caution">
    <text evidence="5">The sequence shown here is derived from an EMBL/GenBank/DDBJ whole genome shotgun (WGS) entry which is preliminary data.</text>
</comment>
<dbReference type="GO" id="GO:0000226">
    <property type="term" value="P:microtubule cytoskeleton organization"/>
    <property type="evidence" value="ECO:0007669"/>
    <property type="project" value="InterPro"/>
</dbReference>
<dbReference type="PANTHER" id="PTHR19321">
    <property type="entry name" value="PROTEIN REGULATOR OF CYTOKINESIS 1 PRC1-RELATED"/>
    <property type="match status" value="1"/>
</dbReference>
<sequence>IQRLREVKIERMQRIQNVAFSLLELWNLMDTPAEEQQMFQS</sequence>
<name>A0A699VT39_TANCI</name>
<evidence type="ECO:0000256" key="2">
    <source>
        <dbReference type="ARBA" id="ARBA00006187"/>
    </source>
</evidence>
<dbReference type="InterPro" id="IPR007145">
    <property type="entry name" value="MAP65_Ase1_PRC1"/>
</dbReference>
<dbReference type="GO" id="GO:0005819">
    <property type="term" value="C:spindle"/>
    <property type="evidence" value="ECO:0007669"/>
    <property type="project" value="TreeGrafter"/>
</dbReference>
<dbReference type="GO" id="GO:0008017">
    <property type="term" value="F:microtubule binding"/>
    <property type="evidence" value="ECO:0007669"/>
    <property type="project" value="InterPro"/>
</dbReference>
<organism evidence="5">
    <name type="scientific">Tanacetum cinerariifolium</name>
    <name type="common">Dalmatian daisy</name>
    <name type="synonym">Chrysanthemum cinerariifolium</name>
    <dbReference type="NCBI Taxonomy" id="118510"/>
    <lineage>
        <taxon>Eukaryota</taxon>
        <taxon>Viridiplantae</taxon>
        <taxon>Streptophyta</taxon>
        <taxon>Embryophyta</taxon>
        <taxon>Tracheophyta</taxon>
        <taxon>Spermatophyta</taxon>
        <taxon>Magnoliopsida</taxon>
        <taxon>eudicotyledons</taxon>
        <taxon>Gunneridae</taxon>
        <taxon>Pentapetalae</taxon>
        <taxon>asterids</taxon>
        <taxon>campanulids</taxon>
        <taxon>Asterales</taxon>
        <taxon>Asteraceae</taxon>
        <taxon>Asteroideae</taxon>
        <taxon>Anthemideae</taxon>
        <taxon>Anthemidinae</taxon>
        <taxon>Tanacetum</taxon>
    </lineage>
</organism>
<dbReference type="GO" id="GO:0005874">
    <property type="term" value="C:microtubule"/>
    <property type="evidence" value="ECO:0007669"/>
    <property type="project" value="UniProtKB-KW"/>
</dbReference>
<dbReference type="EMBL" id="BKCJ011499459">
    <property type="protein sequence ID" value="GFD38367.1"/>
    <property type="molecule type" value="Genomic_DNA"/>
</dbReference>
<dbReference type="PANTHER" id="PTHR19321:SF7">
    <property type="entry name" value="65-KDA MICROTUBULE-ASSOCIATED PROTEIN 3"/>
    <property type="match status" value="1"/>
</dbReference>
<keyword evidence="3" id="KW-0493">Microtubule</keyword>
<dbReference type="AlphaFoldDB" id="A0A699VT39"/>
<accession>A0A699VT39</accession>
<evidence type="ECO:0000256" key="3">
    <source>
        <dbReference type="ARBA" id="ARBA00022701"/>
    </source>
</evidence>
<reference evidence="5" key="1">
    <citation type="journal article" date="2019" name="Sci. Rep.">
        <title>Draft genome of Tanacetum cinerariifolium, the natural source of mosquito coil.</title>
        <authorList>
            <person name="Yamashiro T."/>
            <person name="Shiraishi A."/>
            <person name="Satake H."/>
            <person name="Nakayama K."/>
        </authorList>
    </citation>
    <scope>NUCLEOTIDE SEQUENCE</scope>
</reference>
<dbReference type="GO" id="GO:0005737">
    <property type="term" value="C:cytoplasm"/>
    <property type="evidence" value="ECO:0007669"/>
    <property type="project" value="TreeGrafter"/>
</dbReference>
<comment type="subcellular location">
    <subcellularLocation>
        <location evidence="1">Cytoplasm</location>
        <location evidence="1">Cytoskeleton</location>
    </subcellularLocation>
</comment>